<sequence>MEPALRRAAHSLCRSCSASLRRQIAAGGASKPWAQVSIRSVHSCKSQDTKRTIAGSKLTTAREFTSSAKSASEAAAAGKSPTSTLRLSPDDLFHPFSESPVPEFRRRAAYMRQHAYCPHPDHKHARVPLDASTVDDAAPATGGDMPPANVDFECPDCGIAVYCSKEHWMDDYENHLKICDTLRQINEDDHDLRSGRVFHEGNLPDLQMENAAVNMTNWDTFMYTREFEAVDSDRSMRQITRLLTYPITIGSVLHELSPYNIQSGGRLTVEGLKSFSALRYNLHIPRSGRGAGINQLRPEPPPVRIFILGARAESSLPRPVWVQLAHLFPESRLHLIFIGPESMANRDDEFPLPERTPSNPFGTVVEDRVWYNMKISTIVDYYHTIHKTGHFAPYDPYFDCFMLFHPGLGHPASSHDWEETLPLLLETKVPIISTGYTQVDLDRDVEWVRKKSGGEFDVLLEPGENKFRSLRWDLDDMDPQDISCGNWGVWAFRGKREEEETPKEPATQQATQLYLDDQPPLCSSVQFRSVLLTSSSPLRLSASPPLARNDPATTPLDSPAMIAASASAPPPLARASTRSKHAAASPPPEAGAADRRSTRAVPIDPLSDRATLNLIRRTLCPQHLGDKGRDTQPTIRELLPPLTSRDDVDLQLYAFLAIIMREFVQSWYSKITADETFVPEILRIIAHCTTALEQRFSKLDLESLLLDEIPDLLDRHATGYTAVELQRENEATYRQLLVQGVLAILLPTEDLENPCLTALVEQIFSELIIGNVIAGKASQPWLLYEAICITAKSLGEQKDRTKARIVSGKDQPSDLGQDAAKSQKWTAQGIFVLIIHLGILFFNALRLMAGTLADSISLPPRTALHLDEEAAEGAHNDKQPPQSTDTNLRAKVPVLSFRLWACFGNLIELEERKPWLGGFISLLQTAAINGPWCIAGLNGPLDRLLAHHIQSLFDSSRLPPILRSLRGALFPNNSPGTSTLVAPRSEKELLALRRRAASAISDLLPASVTRVYFGRRHWRLGGLFGPGDDGGSSSAVTDEEDDERILDELESLLDVVGDEYCNKHLMYSALELLLVRLMPELSDKGVVELWEDRLG</sequence>
<feature type="domain" description="PXA" evidence="2">
    <location>
        <begin position="645"/>
        <end position="792"/>
    </location>
</feature>
<organism evidence="3 4">
    <name type="scientific">Hypocrea virens (strain Gv29-8 / FGSC 10586)</name>
    <name type="common">Gliocladium virens</name>
    <name type="synonym">Trichoderma virens</name>
    <dbReference type="NCBI Taxonomy" id="413071"/>
    <lineage>
        <taxon>Eukaryota</taxon>
        <taxon>Fungi</taxon>
        <taxon>Dikarya</taxon>
        <taxon>Ascomycota</taxon>
        <taxon>Pezizomycotina</taxon>
        <taxon>Sordariomycetes</taxon>
        <taxon>Hypocreomycetidae</taxon>
        <taxon>Hypocreales</taxon>
        <taxon>Hypocreaceae</taxon>
        <taxon>Trichoderma</taxon>
    </lineage>
</organism>
<dbReference type="HOGENOM" id="CLU_296479_0_0_1"/>
<evidence type="ECO:0000256" key="1">
    <source>
        <dbReference type="SAM" id="MobiDB-lite"/>
    </source>
</evidence>
<dbReference type="eggNOG" id="ENOG502QQBW">
    <property type="taxonomic scope" value="Eukaryota"/>
</dbReference>
<dbReference type="STRING" id="413071.G9N9P8"/>
<dbReference type="RefSeq" id="XP_013950865.1">
    <property type="nucleotide sequence ID" value="XM_014095390.1"/>
</dbReference>
<dbReference type="PANTHER" id="PTHR28069">
    <property type="entry name" value="GH20023P"/>
    <property type="match status" value="1"/>
</dbReference>
<accession>G9N9P8</accession>
<feature type="compositionally biased region" description="Low complexity" evidence="1">
    <location>
        <begin position="538"/>
        <end position="548"/>
    </location>
</feature>
<dbReference type="Proteomes" id="UP000007115">
    <property type="component" value="Unassembled WGS sequence"/>
</dbReference>
<protein>
    <recommendedName>
        <fullName evidence="2">PXA domain-containing protein</fullName>
    </recommendedName>
</protein>
<dbReference type="SUPFAM" id="SSF144232">
    <property type="entry name" value="HIT/MYND zinc finger-like"/>
    <property type="match status" value="1"/>
</dbReference>
<feature type="compositionally biased region" description="Low complexity" evidence="1">
    <location>
        <begin position="558"/>
        <end position="567"/>
    </location>
</feature>
<keyword evidence="4" id="KW-1185">Reference proteome</keyword>
<dbReference type="PROSITE" id="PS51207">
    <property type="entry name" value="PXA"/>
    <property type="match status" value="1"/>
</dbReference>
<dbReference type="SMART" id="SM00313">
    <property type="entry name" value="PXA"/>
    <property type="match status" value="1"/>
</dbReference>
<dbReference type="AlphaFoldDB" id="G9N9P8"/>
<dbReference type="Pfam" id="PF20179">
    <property type="entry name" value="MSS51_C"/>
    <property type="match status" value="1"/>
</dbReference>
<dbReference type="EMBL" id="ABDF02000090">
    <property type="protein sequence ID" value="EHK16666.1"/>
    <property type="molecule type" value="Genomic_DNA"/>
</dbReference>
<dbReference type="InterPro" id="IPR003114">
    <property type="entry name" value="Phox_assoc"/>
</dbReference>
<gene>
    <name evidence="3" type="ORF">TRIVIDRAFT_210775</name>
</gene>
<comment type="caution">
    <text evidence="3">The sequence shown here is derived from an EMBL/GenBank/DDBJ whole genome shotgun (WGS) entry which is preliminary data.</text>
</comment>
<reference evidence="3 4" key="1">
    <citation type="journal article" date="2011" name="Genome Biol.">
        <title>Comparative genome sequence analysis underscores mycoparasitism as the ancestral life style of Trichoderma.</title>
        <authorList>
            <person name="Kubicek C.P."/>
            <person name="Herrera-Estrella A."/>
            <person name="Seidl-Seiboth V."/>
            <person name="Martinez D.A."/>
            <person name="Druzhinina I.S."/>
            <person name="Thon M."/>
            <person name="Zeilinger S."/>
            <person name="Casas-Flores S."/>
            <person name="Horwitz B.A."/>
            <person name="Mukherjee P.K."/>
            <person name="Mukherjee M."/>
            <person name="Kredics L."/>
            <person name="Alcaraz L.D."/>
            <person name="Aerts A."/>
            <person name="Antal Z."/>
            <person name="Atanasova L."/>
            <person name="Cervantes-Badillo M.G."/>
            <person name="Challacombe J."/>
            <person name="Chertkov O."/>
            <person name="McCluskey K."/>
            <person name="Coulpier F."/>
            <person name="Deshpande N."/>
            <person name="von Doehren H."/>
            <person name="Ebbole D.J."/>
            <person name="Esquivel-Naranjo E.U."/>
            <person name="Fekete E."/>
            <person name="Flipphi M."/>
            <person name="Glaser F."/>
            <person name="Gomez-Rodriguez E.Y."/>
            <person name="Gruber S."/>
            <person name="Han C."/>
            <person name="Henrissat B."/>
            <person name="Hermosa R."/>
            <person name="Hernandez-Onate M."/>
            <person name="Karaffa L."/>
            <person name="Kosti I."/>
            <person name="Le Crom S."/>
            <person name="Lindquist E."/>
            <person name="Lucas S."/>
            <person name="Luebeck M."/>
            <person name="Luebeck P.S."/>
            <person name="Margeot A."/>
            <person name="Metz B."/>
            <person name="Misra M."/>
            <person name="Nevalainen H."/>
            <person name="Omann M."/>
            <person name="Packer N."/>
            <person name="Perrone G."/>
            <person name="Uresti-Rivera E.E."/>
            <person name="Salamov A."/>
            <person name="Schmoll M."/>
            <person name="Seiboth B."/>
            <person name="Shapiro H."/>
            <person name="Sukno S."/>
            <person name="Tamayo-Ramos J.A."/>
            <person name="Tisch D."/>
            <person name="Wiest A."/>
            <person name="Wilkinson H.H."/>
            <person name="Zhang M."/>
            <person name="Coutinho P.M."/>
            <person name="Kenerley C.M."/>
            <person name="Monte E."/>
            <person name="Baker S.E."/>
            <person name="Grigoriev I.V."/>
        </authorList>
    </citation>
    <scope>NUCLEOTIDE SEQUENCE [LARGE SCALE GENOMIC DNA]</scope>
    <source>
        <strain evidence="4">Gv29-8 / FGSC 10586</strain>
    </source>
</reference>
<evidence type="ECO:0000313" key="4">
    <source>
        <dbReference type="Proteomes" id="UP000007115"/>
    </source>
</evidence>
<dbReference type="OrthoDB" id="5282002at2759"/>
<dbReference type="InterPro" id="IPR046824">
    <property type="entry name" value="Mss51-like_C"/>
</dbReference>
<dbReference type="VEuPathDB" id="FungiDB:TRIVIDRAFT_210775"/>
<dbReference type="Pfam" id="PF02194">
    <property type="entry name" value="PXA"/>
    <property type="match status" value="2"/>
</dbReference>
<proteinExistence type="predicted"/>
<dbReference type="InterPro" id="IPR032717">
    <property type="entry name" value="Mss51_Znf"/>
</dbReference>
<dbReference type="GO" id="GO:0033617">
    <property type="term" value="P:mitochondrial respiratory chain complex IV assembly"/>
    <property type="evidence" value="ECO:0007669"/>
    <property type="project" value="TreeGrafter"/>
</dbReference>
<dbReference type="InParanoid" id="G9N9P8"/>
<name>G9N9P8_HYPVG</name>
<dbReference type="GeneID" id="25790584"/>
<dbReference type="Pfam" id="PF13824">
    <property type="entry name" value="zf-Mss51"/>
    <property type="match status" value="1"/>
</dbReference>
<dbReference type="GO" id="GO:0005739">
    <property type="term" value="C:mitochondrion"/>
    <property type="evidence" value="ECO:0007669"/>
    <property type="project" value="GOC"/>
</dbReference>
<feature type="region of interest" description="Disordered" evidence="1">
    <location>
        <begin position="538"/>
        <end position="602"/>
    </location>
</feature>
<dbReference type="OMA" id="LRIIAHC"/>
<evidence type="ECO:0000259" key="2">
    <source>
        <dbReference type="PROSITE" id="PS51207"/>
    </source>
</evidence>
<dbReference type="PANTHER" id="PTHR28069:SF1">
    <property type="entry name" value="PROTEIN MSS51, MITOCHONDRIAL"/>
    <property type="match status" value="1"/>
</dbReference>
<evidence type="ECO:0000313" key="3">
    <source>
        <dbReference type="EMBL" id="EHK16666.1"/>
    </source>
</evidence>